<evidence type="ECO:0000313" key="3">
    <source>
        <dbReference type="EMBL" id="MEB8339511.1"/>
    </source>
</evidence>
<feature type="domain" description="PucR-like N-terminal" evidence="2">
    <location>
        <begin position="18"/>
        <end position="169"/>
    </location>
</feature>
<dbReference type="PANTHER" id="PTHR33744">
    <property type="entry name" value="CARBOHYDRATE DIACID REGULATOR"/>
    <property type="match status" value="1"/>
</dbReference>
<dbReference type="EMBL" id="JAOZYC010000122">
    <property type="protein sequence ID" value="MEB8339511.1"/>
    <property type="molecule type" value="Genomic_DNA"/>
</dbReference>
<dbReference type="Gene3D" id="1.10.10.2840">
    <property type="entry name" value="PucR C-terminal helix-turn-helix domain"/>
    <property type="match status" value="1"/>
</dbReference>
<dbReference type="InterPro" id="IPR025736">
    <property type="entry name" value="PucR_C-HTH_dom"/>
</dbReference>
<sequence length="397" mass="42423">MSHAIRRASELALDETTVTVLRAALKTTADEIVQAIIDEVPPYANALSGRMGGTIRRAVRTALGHYLDLASQNATGGDAGDAAYELGRGEVRDGRSMDALLSAYRVGARVAWRCLAAGAVPAGLPAAEVAKFAELTFAYIDELSAASAAGHADELAARGRAHERHLEHLARDLLAGASPDVLLASVQRAGWQPPDSLTAVLLPAAQARPAYRVLDPSTLVLDDLPDATGVLLVPDADRPRLLRQLADRTAVVGPARPWTRASASYARAVRARSLSTDISSDTSSTSPTSSHIRDTEDHLPELVLSADADAFADLRARALAPLRTLPAATARRLEETLREWLLHQGRRDEVAAALFVHPQTVRYRMSQLRDLFPDLASPQRVLELTLAVGLRAGRPGG</sequence>
<evidence type="ECO:0000259" key="2">
    <source>
        <dbReference type="Pfam" id="PF25906"/>
    </source>
</evidence>
<organism evidence="3 4">
    <name type="scientific">Streptomyces endophyticus</name>
    <dbReference type="NCBI Taxonomy" id="714166"/>
    <lineage>
        <taxon>Bacteria</taxon>
        <taxon>Bacillati</taxon>
        <taxon>Actinomycetota</taxon>
        <taxon>Actinomycetes</taxon>
        <taxon>Kitasatosporales</taxon>
        <taxon>Streptomycetaceae</taxon>
        <taxon>Streptomyces</taxon>
    </lineage>
</organism>
<proteinExistence type="predicted"/>
<evidence type="ECO:0000259" key="1">
    <source>
        <dbReference type="Pfam" id="PF13556"/>
    </source>
</evidence>
<keyword evidence="4" id="KW-1185">Reference proteome</keyword>
<feature type="domain" description="PucR C-terminal helix-turn-helix" evidence="1">
    <location>
        <begin position="334"/>
        <end position="388"/>
    </location>
</feature>
<dbReference type="InterPro" id="IPR051448">
    <property type="entry name" value="CdaR-like_regulators"/>
</dbReference>
<gene>
    <name evidence="3" type="ORF">OKJ99_18635</name>
</gene>
<dbReference type="Pfam" id="PF13556">
    <property type="entry name" value="HTH_30"/>
    <property type="match status" value="1"/>
</dbReference>
<comment type="caution">
    <text evidence="3">The sequence shown here is derived from an EMBL/GenBank/DDBJ whole genome shotgun (WGS) entry which is preliminary data.</text>
</comment>
<evidence type="ECO:0000313" key="4">
    <source>
        <dbReference type="Proteomes" id="UP001354931"/>
    </source>
</evidence>
<name>A0ABU6F9I3_9ACTN</name>
<dbReference type="Pfam" id="PF25906">
    <property type="entry name" value="PucR-like_N"/>
    <property type="match status" value="1"/>
</dbReference>
<dbReference type="PANTHER" id="PTHR33744:SF1">
    <property type="entry name" value="DNA-BINDING TRANSCRIPTIONAL ACTIVATOR ADER"/>
    <property type="match status" value="1"/>
</dbReference>
<accession>A0ABU6F9I3</accession>
<reference evidence="3 4" key="1">
    <citation type="submission" date="2022-10" db="EMBL/GenBank/DDBJ databases">
        <authorList>
            <person name="Xie J."/>
            <person name="Shen N."/>
        </authorList>
    </citation>
    <scope>NUCLEOTIDE SEQUENCE [LARGE SCALE GENOMIC DNA]</scope>
    <source>
        <strain evidence="3 4">YIM65594</strain>
    </source>
</reference>
<protein>
    <submittedName>
        <fullName evidence="3">Helix-turn-helix domain-containing protein</fullName>
    </submittedName>
</protein>
<dbReference type="InterPro" id="IPR058663">
    <property type="entry name" value="PucR-like_N"/>
</dbReference>
<dbReference type="Proteomes" id="UP001354931">
    <property type="component" value="Unassembled WGS sequence"/>
</dbReference>
<dbReference type="InterPro" id="IPR042070">
    <property type="entry name" value="PucR_C-HTH_sf"/>
</dbReference>
<dbReference type="RefSeq" id="WP_326017703.1">
    <property type="nucleotide sequence ID" value="NZ_JAOZYC010000122.1"/>
</dbReference>